<feature type="compositionally biased region" description="Polar residues" evidence="1">
    <location>
        <begin position="311"/>
        <end position="321"/>
    </location>
</feature>
<evidence type="ECO:0000313" key="3">
    <source>
        <dbReference type="EMBL" id="ODV87304.1"/>
    </source>
</evidence>
<protein>
    <submittedName>
        <fullName evidence="3">Uncharacterized protein</fullName>
    </submittedName>
</protein>
<reference evidence="4" key="1">
    <citation type="submission" date="2016-04" db="EMBL/GenBank/DDBJ databases">
        <title>Comparative genomics of biotechnologically important yeasts.</title>
        <authorList>
            <consortium name="DOE Joint Genome Institute"/>
            <person name="Riley R."/>
            <person name="Haridas S."/>
            <person name="Wolfe K.H."/>
            <person name="Lopes M.R."/>
            <person name="Hittinger C.T."/>
            <person name="Goker M."/>
            <person name="Salamov A."/>
            <person name="Wisecaver J."/>
            <person name="Long T.M."/>
            <person name="Aerts A.L."/>
            <person name="Barry K."/>
            <person name="Choi C."/>
            <person name="Clum A."/>
            <person name="Coughlan A.Y."/>
            <person name="Deshpande S."/>
            <person name="Douglass A.P."/>
            <person name="Hanson S.J."/>
            <person name="Klenk H.-P."/>
            <person name="Labutti K."/>
            <person name="Lapidus A."/>
            <person name="Lindquist E."/>
            <person name="Lipzen A."/>
            <person name="Meier-Kolthoff J.P."/>
            <person name="Ohm R.A."/>
            <person name="Otillar R.P."/>
            <person name="Pangilinan J."/>
            <person name="Peng Y."/>
            <person name="Rokas A."/>
            <person name="Rosa C.A."/>
            <person name="Scheuner C."/>
            <person name="Sibirny A.A."/>
            <person name="Slot J.C."/>
            <person name="Stielow J.B."/>
            <person name="Sun H."/>
            <person name="Kurtzman C.P."/>
            <person name="Blackwell M."/>
            <person name="Grigoriev I.V."/>
            <person name="Jeffries T.W."/>
        </authorList>
    </citation>
    <scope>NUCLEOTIDE SEQUENCE [LARGE SCALE GENOMIC DNA]</scope>
    <source>
        <strain evidence="4">NRRL YB-2248</strain>
    </source>
</reference>
<feature type="region of interest" description="Disordered" evidence="1">
    <location>
        <begin position="311"/>
        <end position="332"/>
    </location>
</feature>
<dbReference type="AlphaFoldDB" id="A0A1E4T6B7"/>
<keyword evidence="2" id="KW-0472">Membrane</keyword>
<evidence type="ECO:0000256" key="1">
    <source>
        <dbReference type="SAM" id="MobiDB-lite"/>
    </source>
</evidence>
<proteinExistence type="predicted"/>
<dbReference type="OrthoDB" id="3996331at2759"/>
<keyword evidence="2" id="KW-0812">Transmembrane</keyword>
<dbReference type="EMBL" id="KV453848">
    <property type="protein sequence ID" value="ODV87304.1"/>
    <property type="molecule type" value="Genomic_DNA"/>
</dbReference>
<name>A0A1E4T6B7_9ASCO</name>
<keyword evidence="2" id="KW-1133">Transmembrane helix</keyword>
<accession>A0A1E4T6B7</accession>
<keyword evidence="4" id="KW-1185">Reference proteome</keyword>
<evidence type="ECO:0000256" key="2">
    <source>
        <dbReference type="SAM" id="Phobius"/>
    </source>
</evidence>
<dbReference type="Proteomes" id="UP000094801">
    <property type="component" value="Unassembled WGS sequence"/>
</dbReference>
<evidence type="ECO:0000313" key="4">
    <source>
        <dbReference type="Proteomes" id="UP000094801"/>
    </source>
</evidence>
<gene>
    <name evidence="3" type="ORF">CANARDRAFT_26712</name>
</gene>
<feature type="transmembrane region" description="Helical" evidence="2">
    <location>
        <begin position="273"/>
        <end position="298"/>
    </location>
</feature>
<sequence length="366" mass="39328">MVSLSSSSKAGKYAQIALSTCLLGLSAKLITERGSLSSKVSELAEYYESSSLDSSSTELLMKRDDSSIATILNLDSSWKNSAVSIAASCVSLFGNSANYALPMLFTESATTELPGIFLSNPVNTRYLSAKASSLRQTSLATISKSQLTYFASLIASDGTSNIMWFVNMILFTSNYASTSCSDVENLLTSFNLTGDLSSYALSNFFNIDSSDYNDTSSTEYIIESLLSDNGSFTSSDLTTLLDSISSSNVTVSEFQSELLIALGNNCQLKKASVGLIVVIWLTYLVTTGVLTASGLSFYSSYKKLQTSGISHESSAGETSSGDPAEHENEADSDNSVEPLVYFIYKKDWMFPTIVPETQAKDYGISP</sequence>
<organism evidence="3 4">
    <name type="scientific">[Candida] arabinofermentans NRRL YB-2248</name>
    <dbReference type="NCBI Taxonomy" id="983967"/>
    <lineage>
        <taxon>Eukaryota</taxon>
        <taxon>Fungi</taxon>
        <taxon>Dikarya</taxon>
        <taxon>Ascomycota</taxon>
        <taxon>Saccharomycotina</taxon>
        <taxon>Pichiomycetes</taxon>
        <taxon>Pichiales</taxon>
        <taxon>Pichiaceae</taxon>
        <taxon>Ogataea</taxon>
        <taxon>Ogataea/Candida clade</taxon>
    </lineage>
</organism>